<name>A0A9Q1CC94_HOLLE</name>
<organism evidence="2 3">
    <name type="scientific">Holothuria leucospilota</name>
    <name type="common">Black long sea cucumber</name>
    <name type="synonym">Mertensiothuria leucospilota</name>
    <dbReference type="NCBI Taxonomy" id="206669"/>
    <lineage>
        <taxon>Eukaryota</taxon>
        <taxon>Metazoa</taxon>
        <taxon>Echinodermata</taxon>
        <taxon>Eleutherozoa</taxon>
        <taxon>Echinozoa</taxon>
        <taxon>Holothuroidea</taxon>
        <taxon>Aspidochirotacea</taxon>
        <taxon>Aspidochirotida</taxon>
        <taxon>Holothuriidae</taxon>
        <taxon>Holothuria</taxon>
    </lineage>
</organism>
<evidence type="ECO:0000313" key="3">
    <source>
        <dbReference type="Proteomes" id="UP001152320"/>
    </source>
</evidence>
<evidence type="ECO:0000256" key="1">
    <source>
        <dbReference type="SAM" id="SignalP"/>
    </source>
</evidence>
<feature type="chain" id="PRO_5040226368" evidence="1">
    <location>
        <begin position="16"/>
        <end position="672"/>
    </location>
</feature>
<dbReference type="Proteomes" id="UP001152320">
    <property type="component" value="Chromosome 5"/>
</dbReference>
<sequence>MHNFCALLFVGTVSCFSITTTLPASCKPDWKIDWNRQLPDLSDFGPFSNPGEILPGVTINDTLQFVGLLWNAPSWQEIVGRVCVEYGPFLNAMDPGDQIRRECDLVVTDLQKGEKSNVSGRCSSYWNQYDVENISTQMISDYDTCLRYDYDQYSFDDLMCDVDPFVTVYSQNLLEKGSRIAFLLLEWLGPSPFSGDLYGACSALRILLSNSINDIIDELKNIVTYPVADFLEYLKLYGICSSTDQTAQDILKLLSIIQDGEDICDFLLGDPSRDEYLEKAAALIDTVLSVPVDEDLCTNVLTFVSSYDQDGVIGYQISGRNFTSGSSRRQFCREISSALSVDSTYMPMSYSFPDDQDIADWMVDAGQILPNFYFIDAVEVLGAFLRADKLLDGGIVLCDVFESFLSELEPSVSSMCTALRNRDTAAVERMCLTISFQATDLDLHPSLRVPTLIYVAVTGVEMAPTLFEPDLPAVSRDYVCSGLDEYFHSKNNLQSFVRFGLNICLAELLPIVDNICKDYDSVYDFLQDRASLSPVEFRRAVSVYTDILLTHLGFSDQDQFCESIADGINDASGRAKSPLVRTIQEQALTFLTDSNRCTESFQSLRQIATSQNNFLEAFTQFTGFMSIQSLCGNISTFFDPGLCQASSAETEPKFRSLFIALASWIVCLVFRL</sequence>
<dbReference type="EMBL" id="JAIZAY010000005">
    <property type="protein sequence ID" value="KAJ8042035.1"/>
    <property type="molecule type" value="Genomic_DNA"/>
</dbReference>
<feature type="signal peptide" evidence="1">
    <location>
        <begin position="1"/>
        <end position="15"/>
    </location>
</feature>
<keyword evidence="1" id="KW-0732">Signal</keyword>
<gene>
    <name evidence="2" type="ORF">HOLleu_13000</name>
</gene>
<keyword evidence="3" id="KW-1185">Reference proteome</keyword>
<proteinExistence type="predicted"/>
<reference evidence="2" key="1">
    <citation type="submission" date="2021-10" db="EMBL/GenBank/DDBJ databases">
        <title>Tropical sea cucumber genome reveals ecological adaptation and Cuvierian tubules defense mechanism.</title>
        <authorList>
            <person name="Chen T."/>
        </authorList>
    </citation>
    <scope>NUCLEOTIDE SEQUENCE</scope>
    <source>
        <strain evidence="2">Nanhai2018</strain>
        <tissue evidence="2">Muscle</tissue>
    </source>
</reference>
<accession>A0A9Q1CC94</accession>
<comment type="caution">
    <text evidence="2">The sequence shown here is derived from an EMBL/GenBank/DDBJ whole genome shotgun (WGS) entry which is preliminary data.</text>
</comment>
<protein>
    <submittedName>
        <fullName evidence="2">Uncharacterized protein</fullName>
    </submittedName>
</protein>
<dbReference type="OrthoDB" id="10530632at2759"/>
<dbReference type="AlphaFoldDB" id="A0A9Q1CC94"/>
<evidence type="ECO:0000313" key="2">
    <source>
        <dbReference type="EMBL" id="KAJ8042035.1"/>
    </source>
</evidence>